<reference evidence="3" key="1">
    <citation type="journal article" date="2017" name="Genome Biol.">
        <title>Comparative genomics reveals high biological diversity and specific adaptations in the industrially and medically important fungal genus Aspergillus.</title>
        <authorList>
            <person name="de Vries R.P."/>
            <person name="Riley R."/>
            <person name="Wiebenga A."/>
            <person name="Aguilar-Osorio G."/>
            <person name="Amillis S."/>
            <person name="Uchima C.A."/>
            <person name="Anderluh G."/>
            <person name="Asadollahi M."/>
            <person name="Askin M."/>
            <person name="Barry K."/>
            <person name="Battaglia E."/>
            <person name="Bayram O."/>
            <person name="Benocci T."/>
            <person name="Braus-Stromeyer S.A."/>
            <person name="Caldana C."/>
            <person name="Canovas D."/>
            <person name="Cerqueira G.C."/>
            <person name="Chen F."/>
            <person name="Chen W."/>
            <person name="Choi C."/>
            <person name="Clum A."/>
            <person name="Dos Santos R.A."/>
            <person name="Damasio A.R."/>
            <person name="Diallinas G."/>
            <person name="Emri T."/>
            <person name="Fekete E."/>
            <person name="Flipphi M."/>
            <person name="Freyberg S."/>
            <person name="Gallo A."/>
            <person name="Gournas C."/>
            <person name="Habgood R."/>
            <person name="Hainaut M."/>
            <person name="Harispe M.L."/>
            <person name="Henrissat B."/>
            <person name="Hilden K.S."/>
            <person name="Hope R."/>
            <person name="Hossain A."/>
            <person name="Karabika E."/>
            <person name="Karaffa L."/>
            <person name="Karanyi Z."/>
            <person name="Krasevec N."/>
            <person name="Kuo A."/>
            <person name="Kusch H."/>
            <person name="LaButti K."/>
            <person name="Lagendijk E.L."/>
            <person name="Lapidus A."/>
            <person name="Levasseur A."/>
            <person name="Lindquist E."/>
            <person name="Lipzen A."/>
            <person name="Logrieco A.F."/>
            <person name="MacCabe A."/>
            <person name="Maekelae M.R."/>
            <person name="Malavazi I."/>
            <person name="Melin P."/>
            <person name="Meyer V."/>
            <person name="Mielnichuk N."/>
            <person name="Miskei M."/>
            <person name="Molnar A.P."/>
            <person name="Mule G."/>
            <person name="Ngan C.Y."/>
            <person name="Orejas M."/>
            <person name="Orosz E."/>
            <person name="Ouedraogo J.P."/>
            <person name="Overkamp K.M."/>
            <person name="Park H.-S."/>
            <person name="Perrone G."/>
            <person name="Piumi F."/>
            <person name="Punt P.J."/>
            <person name="Ram A.F."/>
            <person name="Ramon A."/>
            <person name="Rauscher S."/>
            <person name="Record E."/>
            <person name="Riano-Pachon D.M."/>
            <person name="Robert V."/>
            <person name="Roehrig J."/>
            <person name="Ruller R."/>
            <person name="Salamov A."/>
            <person name="Salih N.S."/>
            <person name="Samson R.A."/>
            <person name="Sandor E."/>
            <person name="Sanguinetti M."/>
            <person name="Schuetze T."/>
            <person name="Sepcic K."/>
            <person name="Shelest E."/>
            <person name="Sherlock G."/>
            <person name="Sophianopoulou V."/>
            <person name="Squina F.M."/>
            <person name="Sun H."/>
            <person name="Susca A."/>
            <person name="Todd R.B."/>
            <person name="Tsang A."/>
            <person name="Unkles S.E."/>
            <person name="van de Wiele N."/>
            <person name="van Rossen-Uffink D."/>
            <person name="Oliveira J.V."/>
            <person name="Vesth T.C."/>
            <person name="Visser J."/>
            <person name="Yu J.-H."/>
            <person name="Zhou M."/>
            <person name="Andersen M.R."/>
            <person name="Archer D.B."/>
            <person name="Baker S.E."/>
            <person name="Benoit I."/>
            <person name="Brakhage A.A."/>
            <person name="Braus G.H."/>
            <person name="Fischer R."/>
            <person name="Frisvad J.C."/>
            <person name="Goldman G.H."/>
            <person name="Houbraken J."/>
            <person name="Oakley B."/>
            <person name="Pocsi I."/>
            <person name="Scazzocchio C."/>
            <person name="Seiboth B."/>
            <person name="vanKuyk P.A."/>
            <person name="Wortman J."/>
            <person name="Dyer P.S."/>
            <person name="Grigoriev I.V."/>
        </authorList>
    </citation>
    <scope>NUCLEOTIDE SEQUENCE [LARGE SCALE GENOMIC DNA]</scope>
    <source>
        <strain evidence="3">CBS 106.47</strain>
    </source>
</reference>
<name>A0A1M3TKU4_ASPLC</name>
<evidence type="ECO:0000256" key="1">
    <source>
        <dbReference type="SAM" id="MobiDB-lite"/>
    </source>
</evidence>
<dbReference type="AlphaFoldDB" id="A0A1M3TKU4"/>
<accession>A0A1M3TKU4</accession>
<evidence type="ECO:0000313" key="3">
    <source>
        <dbReference type="Proteomes" id="UP000184063"/>
    </source>
</evidence>
<dbReference type="OrthoDB" id="4470418at2759"/>
<evidence type="ECO:0000313" key="2">
    <source>
        <dbReference type="EMBL" id="OJZ87345.1"/>
    </source>
</evidence>
<proteinExistence type="predicted"/>
<feature type="region of interest" description="Disordered" evidence="1">
    <location>
        <begin position="1"/>
        <end position="38"/>
    </location>
</feature>
<dbReference type="Proteomes" id="UP000184063">
    <property type="component" value="Unassembled WGS sequence"/>
</dbReference>
<sequence length="138" mass="14641">MDVIGKQPVTLGQCGGASKRRTPRAGQSSPPICGHHGASHPLLACSSMPLAANERASWQRQELLHWPSQSPSHLPQRQPAFAASERPSKRPGYCSSLRSLDLPHPIQEAGMSANPGRNGVSPPRPSALSIHHGTDPAV</sequence>
<dbReference type="VEuPathDB" id="FungiDB:ASPFODRAFT_206199"/>
<organism evidence="2 3">
    <name type="scientific">Aspergillus luchuensis (strain CBS 106.47)</name>
    <dbReference type="NCBI Taxonomy" id="1137211"/>
    <lineage>
        <taxon>Eukaryota</taxon>
        <taxon>Fungi</taxon>
        <taxon>Dikarya</taxon>
        <taxon>Ascomycota</taxon>
        <taxon>Pezizomycotina</taxon>
        <taxon>Eurotiomycetes</taxon>
        <taxon>Eurotiomycetidae</taxon>
        <taxon>Eurotiales</taxon>
        <taxon>Aspergillaceae</taxon>
        <taxon>Aspergillus</taxon>
        <taxon>Aspergillus subgen. Circumdati</taxon>
    </lineage>
</organism>
<gene>
    <name evidence="2" type="ORF">ASPFODRAFT_206199</name>
</gene>
<dbReference type="EMBL" id="KV878240">
    <property type="protein sequence ID" value="OJZ87345.1"/>
    <property type="molecule type" value="Genomic_DNA"/>
</dbReference>
<protein>
    <submittedName>
        <fullName evidence="2">Uncharacterized protein</fullName>
    </submittedName>
</protein>
<feature type="region of interest" description="Disordered" evidence="1">
    <location>
        <begin position="67"/>
        <end position="138"/>
    </location>
</feature>